<accession>A0ABD4E5K8</accession>
<comment type="caution">
    <text evidence="2">The sequence shown here is derived from an EMBL/GenBank/DDBJ whole genome shotgun (WGS) entry which is preliminary data.</text>
</comment>
<keyword evidence="1" id="KW-0812">Transmembrane</keyword>
<evidence type="ECO:0000256" key="1">
    <source>
        <dbReference type="SAM" id="Phobius"/>
    </source>
</evidence>
<protein>
    <recommendedName>
        <fullName evidence="4">DUF3592 domain-containing protein</fullName>
    </recommendedName>
</protein>
<name>A0ABD4E5K8_9BURK</name>
<dbReference type="EMBL" id="LPAD01000049">
    <property type="protein sequence ID" value="KVN86943.1"/>
    <property type="molecule type" value="Genomic_DNA"/>
</dbReference>
<keyword evidence="1" id="KW-1133">Transmembrane helix</keyword>
<evidence type="ECO:0008006" key="4">
    <source>
        <dbReference type="Google" id="ProtNLM"/>
    </source>
</evidence>
<sequence>MMLVLRCLWSAFLLFFGALMLLVGGVGGIVNSAILLRAHAWPHVPATIEQCELVRRYDKSRSTWEAHAVVRYGTGLSRQYDTTWQPVGSPVYARHPDPEVSVEQIAAMTKTYCAAAANDGLRVSPTFPGIARRNEAVVTGTWVSELGYGVLFLLLGLVLSSTSIALLPWIEDRKERRAGRKARPARDRASHS</sequence>
<evidence type="ECO:0000313" key="2">
    <source>
        <dbReference type="EMBL" id="KVN86943.1"/>
    </source>
</evidence>
<proteinExistence type="predicted"/>
<organism evidence="2 3">
    <name type="scientific">Burkholderia ubonensis</name>
    <dbReference type="NCBI Taxonomy" id="101571"/>
    <lineage>
        <taxon>Bacteria</taxon>
        <taxon>Pseudomonadati</taxon>
        <taxon>Pseudomonadota</taxon>
        <taxon>Betaproteobacteria</taxon>
        <taxon>Burkholderiales</taxon>
        <taxon>Burkholderiaceae</taxon>
        <taxon>Burkholderia</taxon>
        <taxon>Burkholderia cepacia complex</taxon>
    </lineage>
</organism>
<gene>
    <name evidence="2" type="ORF">WJ68_08760</name>
</gene>
<evidence type="ECO:0000313" key="3">
    <source>
        <dbReference type="Proteomes" id="UP000057910"/>
    </source>
</evidence>
<feature type="transmembrane region" description="Helical" evidence="1">
    <location>
        <begin position="146"/>
        <end position="170"/>
    </location>
</feature>
<keyword evidence="1" id="KW-0472">Membrane</keyword>
<dbReference type="AlphaFoldDB" id="A0ABD4E5K8"/>
<reference evidence="2 3" key="1">
    <citation type="submission" date="2015-11" db="EMBL/GenBank/DDBJ databases">
        <title>Expanding the genomic diversity of Burkholderia species for the development of highly accurate diagnostics.</title>
        <authorList>
            <person name="Sahl J."/>
            <person name="Keim P."/>
            <person name="Wagner D."/>
        </authorList>
    </citation>
    <scope>NUCLEOTIDE SEQUENCE [LARGE SCALE GENOMIC DNA]</scope>
    <source>
        <strain evidence="2 3">MSMB1585WGS</strain>
    </source>
</reference>
<dbReference type="Proteomes" id="UP000057910">
    <property type="component" value="Unassembled WGS sequence"/>
</dbReference>